<dbReference type="RefSeq" id="XP_067920110.1">
    <property type="nucleotide sequence ID" value="XM_068067914.1"/>
</dbReference>
<evidence type="ECO:0000313" key="3">
    <source>
        <dbReference type="Proteomes" id="UP000221165"/>
    </source>
</evidence>
<comment type="caution">
    <text evidence="2">The sequence shown here is derived from an EMBL/GenBank/DDBJ whole genome shotgun (WGS) entry which is preliminary data.</text>
</comment>
<accession>A0A2C6KPT5</accession>
<feature type="transmembrane region" description="Helical" evidence="1">
    <location>
        <begin position="41"/>
        <end position="70"/>
    </location>
</feature>
<dbReference type="GeneID" id="94431125"/>
<dbReference type="VEuPathDB" id="ToxoDB:CSUI_007770"/>
<evidence type="ECO:0000313" key="2">
    <source>
        <dbReference type="EMBL" id="PHJ18403.1"/>
    </source>
</evidence>
<dbReference type="EMBL" id="MIGC01004173">
    <property type="protein sequence ID" value="PHJ18403.1"/>
    <property type="molecule type" value="Genomic_DNA"/>
</dbReference>
<gene>
    <name evidence="2" type="ORF">CSUI_007770</name>
</gene>
<proteinExistence type="predicted"/>
<dbReference type="AlphaFoldDB" id="A0A2C6KPT5"/>
<keyword evidence="1" id="KW-0472">Membrane</keyword>
<keyword evidence="3" id="KW-1185">Reference proteome</keyword>
<feature type="transmembrane region" description="Helical" evidence="1">
    <location>
        <begin position="14"/>
        <end position="34"/>
    </location>
</feature>
<keyword evidence="1" id="KW-0812">Transmembrane</keyword>
<organism evidence="2 3">
    <name type="scientific">Cystoisospora suis</name>
    <dbReference type="NCBI Taxonomy" id="483139"/>
    <lineage>
        <taxon>Eukaryota</taxon>
        <taxon>Sar</taxon>
        <taxon>Alveolata</taxon>
        <taxon>Apicomplexa</taxon>
        <taxon>Conoidasida</taxon>
        <taxon>Coccidia</taxon>
        <taxon>Eucoccidiorida</taxon>
        <taxon>Eimeriorina</taxon>
        <taxon>Sarcocystidae</taxon>
        <taxon>Cystoisospora</taxon>
    </lineage>
</organism>
<sequence>FPSLLKPSYAFSPIHLSFLSFFHPFDVWIFFLLYETTNVSLCAIFLPFSFHVLLLHLPLLLLLLLLLVYLSDKPSISY</sequence>
<protein>
    <submittedName>
        <fullName evidence="2">Uncharacterized protein</fullName>
    </submittedName>
</protein>
<dbReference type="Proteomes" id="UP000221165">
    <property type="component" value="Unassembled WGS sequence"/>
</dbReference>
<keyword evidence="1" id="KW-1133">Transmembrane helix</keyword>
<feature type="non-terminal residue" evidence="2">
    <location>
        <position position="1"/>
    </location>
</feature>
<reference evidence="2 3" key="1">
    <citation type="journal article" date="2017" name="Int. J. Parasitol.">
        <title>The genome of the protozoan parasite Cystoisospora suis and a reverse vaccinology approach to identify vaccine candidates.</title>
        <authorList>
            <person name="Palmieri N."/>
            <person name="Shrestha A."/>
            <person name="Ruttkowski B."/>
            <person name="Beck T."/>
            <person name="Vogl C."/>
            <person name="Tomley F."/>
            <person name="Blake D.P."/>
            <person name="Joachim A."/>
        </authorList>
    </citation>
    <scope>NUCLEOTIDE SEQUENCE [LARGE SCALE GENOMIC DNA]</scope>
    <source>
        <strain evidence="2 3">Wien I</strain>
    </source>
</reference>
<evidence type="ECO:0000256" key="1">
    <source>
        <dbReference type="SAM" id="Phobius"/>
    </source>
</evidence>
<feature type="non-terminal residue" evidence="2">
    <location>
        <position position="78"/>
    </location>
</feature>
<name>A0A2C6KPT5_9APIC</name>